<keyword evidence="3 4" id="KW-0234">DNA repair</keyword>
<evidence type="ECO:0000256" key="4">
    <source>
        <dbReference type="HAMAP-Rule" id="MF_00201"/>
    </source>
</evidence>
<protein>
    <recommendedName>
        <fullName evidence="4">DNA repair protein RecO</fullName>
    </recommendedName>
    <alternativeName>
        <fullName evidence="4">Recombination protein O</fullName>
    </alternativeName>
</protein>
<evidence type="ECO:0000313" key="6">
    <source>
        <dbReference type="EMBL" id="MBD8488542.1"/>
    </source>
</evidence>
<dbReference type="InterPro" id="IPR012340">
    <property type="entry name" value="NA-bd_OB-fold"/>
</dbReference>
<dbReference type="RefSeq" id="WP_192009406.1">
    <property type="nucleotide sequence ID" value="NZ_JACYTQ010000002.1"/>
</dbReference>
<evidence type="ECO:0000259" key="5">
    <source>
        <dbReference type="Pfam" id="PF11967"/>
    </source>
</evidence>
<dbReference type="Proteomes" id="UP000647133">
    <property type="component" value="Unassembled WGS sequence"/>
</dbReference>
<name>A0ABR9AIF3_9BACT</name>
<comment type="function">
    <text evidence="4">Involved in DNA repair and RecF pathway recombination.</text>
</comment>
<dbReference type="PANTHER" id="PTHR33991:SF1">
    <property type="entry name" value="DNA REPAIR PROTEIN RECO"/>
    <property type="match status" value="1"/>
</dbReference>
<proteinExistence type="inferred from homology"/>
<evidence type="ECO:0000313" key="7">
    <source>
        <dbReference type="Proteomes" id="UP000647133"/>
    </source>
</evidence>
<organism evidence="6 7">
    <name type="scientific">Echinicola arenosa</name>
    <dbReference type="NCBI Taxonomy" id="2774144"/>
    <lineage>
        <taxon>Bacteria</taxon>
        <taxon>Pseudomonadati</taxon>
        <taxon>Bacteroidota</taxon>
        <taxon>Cytophagia</taxon>
        <taxon>Cytophagales</taxon>
        <taxon>Cyclobacteriaceae</taxon>
        <taxon>Echinicola</taxon>
    </lineage>
</organism>
<evidence type="ECO:0000256" key="3">
    <source>
        <dbReference type="ARBA" id="ARBA00023204"/>
    </source>
</evidence>
<dbReference type="PANTHER" id="PTHR33991">
    <property type="entry name" value="DNA REPAIR PROTEIN RECO"/>
    <property type="match status" value="1"/>
</dbReference>
<dbReference type="InterPro" id="IPR003717">
    <property type="entry name" value="RecO"/>
</dbReference>
<dbReference type="InterPro" id="IPR022572">
    <property type="entry name" value="DNA_rep/recomb_RecO_N"/>
</dbReference>
<sequence>MIKKTQGIVIHYLKYRETSIIVKIFTRDLGLKSYIVNGVRSAKSKTKMAFYQPLTLLDLVVYDKENASLNRISEVKLAYPFQRIPFEYYRSGVAMFVGEVLGKSIYENYQNEYLYDFIYQCITYLDQEKINLGTYPLGFLLESSKYLGFSPDNAAEFFDQVHPEINDSTFAKEEKKHLTQLIQSPFNADIKVPSNIRKKLLDDLLTFYKIHLETFTEVKSLSILRSLM</sequence>
<dbReference type="Pfam" id="PF02565">
    <property type="entry name" value="RecO_C"/>
    <property type="match status" value="1"/>
</dbReference>
<dbReference type="Gene3D" id="2.40.50.140">
    <property type="entry name" value="Nucleic acid-binding proteins"/>
    <property type="match status" value="1"/>
</dbReference>
<dbReference type="SUPFAM" id="SSF50249">
    <property type="entry name" value="Nucleic acid-binding proteins"/>
    <property type="match status" value="1"/>
</dbReference>
<gene>
    <name evidence="4 6" type="primary">recO</name>
    <name evidence="6" type="ORF">IFO69_07295</name>
</gene>
<dbReference type="NCBIfam" id="TIGR00613">
    <property type="entry name" value="reco"/>
    <property type="match status" value="1"/>
</dbReference>
<keyword evidence="1 4" id="KW-0227">DNA damage</keyword>
<evidence type="ECO:0000256" key="2">
    <source>
        <dbReference type="ARBA" id="ARBA00023172"/>
    </source>
</evidence>
<keyword evidence="7" id="KW-1185">Reference proteome</keyword>
<accession>A0ABR9AIF3</accession>
<dbReference type="HAMAP" id="MF_00201">
    <property type="entry name" value="RecO"/>
    <property type="match status" value="1"/>
</dbReference>
<dbReference type="Pfam" id="PF11967">
    <property type="entry name" value="RecO_N"/>
    <property type="match status" value="1"/>
</dbReference>
<evidence type="ECO:0000256" key="1">
    <source>
        <dbReference type="ARBA" id="ARBA00022763"/>
    </source>
</evidence>
<keyword evidence="2 4" id="KW-0233">DNA recombination</keyword>
<dbReference type="EMBL" id="JACYTQ010000002">
    <property type="protein sequence ID" value="MBD8488542.1"/>
    <property type="molecule type" value="Genomic_DNA"/>
</dbReference>
<reference evidence="6 7" key="1">
    <citation type="submission" date="2020-09" db="EMBL/GenBank/DDBJ databases">
        <title>Echinicola sp. CAU 1574 isolated from sand of Sido Beach.</title>
        <authorList>
            <person name="Kim W."/>
        </authorList>
    </citation>
    <scope>NUCLEOTIDE SEQUENCE [LARGE SCALE GENOMIC DNA]</scope>
    <source>
        <strain evidence="6 7">CAU 1574</strain>
    </source>
</reference>
<comment type="caution">
    <text evidence="6">The sequence shown here is derived from an EMBL/GenBank/DDBJ whole genome shotgun (WGS) entry which is preliminary data.</text>
</comment>
<feature type="domain" description="DNA replication/recombination mediator RecO N-terminal" evidence="5">
    <location>
        <begin position="1"/>
        <end position="81"/>
    </location>
</feature>
<comment type="similarity">
    <text evidence="4">Belongs to the RecO family.</text>
</comment>